<dbReference type="EC" id="2.7.7.2" evidence="15"/>
<organism evidence="17 18">
    <name type="scientific">Lunatimonas lonarensis</name>
    <dbReference type="NCBI Taxonomy" id="1232681"/>
    <lineage>
        <taxon>Bacteria</taxon>
        <taxon>Pseudomonadati</taxon>
        <taxon>Bacteroidota</taxon>
        <taxon>Cytophagia</taxon>
        <taxon>Cytophagales</taxon>
        <taxon>Cyclobacteriaceae</taxon>
    </lineage>
</organism>
<dbReference type="PANTHER" id="PTHR22749">
    <property type="entry name" value="RIBOFLAVIN KINASE/FMN ADENYLYLTRANSFERASE"/>
    <property type="match status" value="1"/>
</dbReference>
<comment type="pathway">
    <text evidence="3 15">Cofactor biosynthesis; FMN biosynthesis; FMN from riboflavin (ATP route): step 1/1.</text>
</comment>
<evidence type="ECO:0000256" key="10">
    <source>
        <dbReference type="ARBA" id="ARBA00022827"/>
    </source>
</evidence>
<comment type="pathway">
    <text evidence="2 15">Cofactor biosynthesis; FAD biosynthesis; FAD from FMN: step 1/1.</text>
</comment>
<dbReference type="Gene3D" id="2.40.30.30">
    <property type="entry name" value="Riboflavin kinase-like"/>
    <property type="match status" value="1"/>
</dbReference>
<evidence type="ECO:0000256" key="11">
    <source>
        <dbReference type="ARBA" id="ARBA00022840"/>
    </source>
</evidence>
<dbReference type="UniPathway" id="UPA00276">
    <property type="reaction ID" value="UER00406"/>
</dbReference>
<dbReference type="InterPro" id="IPR023465">
    <property type="entry name" value="Riboflavin_kinase_dom_sf"/>
</dbReference>
<keyword evidence="4 15" id="KW-0285">Flavoprotein</keyword>
<evidence type="ECO:0000256" key="14">
    <source>
        <dbReference type="ARBA" id="ARBA00049494"/>
    </source>
</evidence>
<reference evidence="17 18" key="1">
    <citation type="submission" date="2013-02" db="EMBL/GenBank/DDBJ databases">
        <title>A novel strain isolated from Lonar lake, Maharashtra, India.</title>
        <authorList>
            <person name="Singh A."/>
        </authorList>
    </citation>
    <scope>NUCLEOTIDE SEQUENCE [LARGE SCALE GENOMIC DNA]</scope>
    <source>
        <strain evidence="17 18">AK24</strain>
    </source>
</reference>
<dbReference type="OrthoDB" id="9803667at2"/>
<dbReference type="SUPFAM" id="SSF82114">
    <property type="entry name" value="Riboflavin kinase-like"/>
    <property type="match status" value="1"/>
</dbReference>
<dbReference type="EC" id="2.7.1.26" evidence="15"/>
<dbReference type="GO" id="GO:0009231">
    <property type="term" value="P:riboflavin biosynthetic process"/>
    <property type="evidence" value="ECO:0007669"/>
    <property type="project" value="InterPro"/>
</dbReference>
<evidence type="ECO:0000256" key="7">
    <source>
        <dbReference type="ARBA" id="ARBA00022695"/>
    </source>
</evidence>
<dbReference type="PATRIC" id="fig|1288963.3.peg.21"/>
<keyword evidence="6 15" id="KW-0808">Transferase</keyword>
<dbReference type="PIRSF" id="PIRSF004491">
    <property type="entry name" value="FAD_Synth"/>
    <property type="match status" value="1"/>
</dbReference>
<dbReference type="FunFam" id="3.40.50.620:FF:000021">
    <property type="entry name" value="Riboflavin biosynthesis protein"/>
    <property type="match status" value="1"/>
</dbReference>
<keyword evidence="12" id="KW-0511">Multifunctional enzyme</keyword>
<dbReference type="GO" id="GO:0008531">
    <property type="term" value="F:riboflavin kinase activity"/>
    <property type="evidence" value="ECO:0007669"/>
    <property type="project" value="UniProtKB-UniRule"/>
</dbReference>
<keyword evidence="10 15" id="KW-0274">FAD</keyword>
<evidence type="ECO:0000256" key="6">
    <source>
        <dbReference type="ARBA" id="ARBA00022679"/>
    </source>
</evidence>
<dbReference type="InterPro" id="IPR002606">
    <property type="entry name" value="Riboflavin_kinase_bac"/>
</dbReference>
<evidence type="ECO:0000256" key="13">
    <source>
        <dbReference type="ARBA" id="ARBA00047880"/>
    </source>
</evidence>
<dbReference type="GO" id="GO:0005524">
    <property type="term" value="F:ATP binding"/>
    <property type="evidence" value="ECO:0007669"/>
    <property type="project" value="UniProtKB-UniRule"/>
</dbReference>
<dbReference type="SMART" id="SM00904">
    <property type="entry name" value="Flavokinase"/>
    <property type="match status" value="1"/>
</dbReference>
<dbReference type="PANTHER" id="PTHR22749:SF6">
    <property type="entry name" value="RIBOFLAVIN KINASE"/>
    <property type="match status" value="1"/>
</dbReference>
<keyword evidence="5 15" id="KW-0288">FMN</keyword>
<evidence type="ECO:0000256" key="15">
    <source>
        <dbReference type="PIRNR" id="PIRNR004491"/>
    </source>
</evidence>
<dbReference type="InterPro" id="IPR015864">
    <property type="entry name" value="FAD_synthase"/>
</dbReference>
<dbReference type="Proteomes" id="UP000013909">
    <property type="component" value="Unassembled WGS sequence"/>
</dbReference>
<dbReference type="GO" id="GO:0006747">
    <property type="term" value="P:FAD biosynthetic process"/>
    <property type="evidence" value="ECO:0007669"/>
    <property type="project" value="UniProtKB-UniRule"/>
</dbReference>
<dbReference type="InterPro" id="IPR014729">
    <property type="entry name" value="Rossmann-like_a/b/a_fold"/>
</dbReference>
<proteinExistence type="inferred from homology"/>
<evidence type="ECO:0000256" key="12">
    <source>
        <dbReference type="ARBA" id="ARBA00023268"/>
    </source>
</evidence>
<dbReference type="NCBIfam" id="NF004162">
    <property type="entry name" value="PRK05627.1-5"/>
    <property type="match status" value="1"/>
</dbReference>
<dbReference type="FunFam" id="2.40.30.30:FF:000003">
    <property type="entry name" value="Riboflavin biosynthesis protein"/>
    <property type="match status" value="1"/>
</dbReference>
<keyword evidence="11 15" id="KW-0067">ATP-binding</keyword>
<dbReference type="CDD" id="cd02064">
    <property type="entry name" value="FAD_synthetase_N"/>
    <property type="match status" value="1"/>
</dbReference>
<evidence type="ECO:0000313" key="18">
    <source>
        <dbReference type="Proteomes" id="UP000013909"/>
    </source>
</evidence>
<sequence length="310" mass="35132">MKIHRDLNKLPKIKNPVVTIGTFDGVHLGHQKILVRLQEIAAQNGGESVLVTFWPHPRLVLKPESPPIKLLSTEAEKQRLLASFGIDHLISIPFDSEFAATTSEDFIQQILVEKIGTQTLVIGYDHRFGKGREGGFEYLQANQERFGFELEEISREDIDQIGISSTKVRHALESADLQTARNFLGRPYELSGTVIKGNQLGRELGYPTANIYPSEPHKLIPKDGAYVVRVTHRGSEFKGMLNIGNRPTLSESPQTIEVHLFDYEGDLYGETLEIHFLRYLRGEKKFQNLAELRAQLEKDKNEALAFFRIN</sequence>
<comment type="function">
    <text evidence="1">Catalyzes the phosphorylation of riboflavin to FMN followed by the adenylation of FMN to FAD.</text>
</comment>
<dbReference type="Gene3D" id="3.40.50.620">
    <property type="entry name" value="HUPs"/>
    <property type="match status" value="1"/>
</dbReference>
<evidence type="ECO:0000256" key="1">
    <source>
        <dbReference type="ARBA" id="ARBA00002121"/>
    </source>
</evidence>
<evidence type="ECO:0000256" key="3">
    <source>
        <dbReference type="ARBA" id="ARBA00005201"/>
    </source>
</evidence>
<dbReference type="EMBL" id="AQHR01000001">
    <property type="protein sequence ID" value="EON79454.1"/>
    <property type="molecule type" value="Genomic_DNA"/>
</dbReference>
<comment type="catalytic activity">
    <reaction evidence="14 15">
        <text>FMN + ATP + H(+) = FAD + diphosphate</text>
        <dbReference type="Rhea" id="RHEA:17237"/>
        <dbReference type="ChEBI" id="CHEBI:15378"/>
        <dbReference type="ChEBI" id="CHEBI:30616"/>
        <dbReference type="ChEBI" id="CHEBI:33019"/>
        <dbReference type="ChEBI" id="CHEBI:57692"/>
        <dbReference type="ChEBI" id="CHEBI:58210"/>
        <dbReference type="EC" id="2.7.7.2"/>
    </reaction>
</comment>
<dbReference type="STRING" id="1232681.ADIS_0021"/>
<evidence type="ECO:0000256" key="4">
    <source>
        <dbReference type="ARBA" id="ARBA00022630"/>
    </source>
</evidence>
<dbReference type="GO" id="GO:0003919">
    <property type="term" value="F:FMN adenylyltransferase activity"/>
    <property type="evidence" value="ECO:0007669"/>
    <property type="project" value="UniProtKB-UniRule"/>
</dbReference>
<dbReference type="Pfam" id="PF01687">
    <property type="entry name" value="Flavokinase"/>
    <property type="match status" value="1"/>
</dbReference>
<comment type="catalytic activity">
    <reaction evidence="13 15">
        <text>riboflavin + ATP = FMN + ADP + H(+)</text>
        <dbReference type="Rhea" id="RHEA:14357"/>
        <dbReference type="ChEBI" id="CHEBI:15378"/>
        <dbReference type="ChEBI" id="CHEBI:30616"/>
        <dbReference type="ChEBI" id="CHEBI:57986"/>
        <dbReference type="ChEBI" id="CHEBI:58210"/>
        <dbReference type="ChEBI" id="CHEBI:456216"/>
        <dbReference type="EC" id="2.7.1.26"/>
    </reaction>
</comment>
<keyword evidence="8 15" id="KW-0547">Nucleotide-binding</keyword>
<comment type="caution">
    <text evidence="17">The sequence shown here is derived from an EMBL/GenBank/DDBJ whole genome shotgun (WGS) entry which is preliminary data.</text>
</comment>
<keyword evidence="9 15" id="KW-0418">Kinase</keyword>
<gene>
    <name evidence="17" type="ORF">ADIS_0021</name>
</gene>
<evidence type="ECO:0000259" key="16">
    <source>
        <dbReference type="SMART" id="SM00904"/>
    </source>
</evidence>
<keyword evidence="7 15" id="KW-0548">Nucleotidyltransferase</keyword>
<dbReference type="AlphaFoldDB" id="R7ZZH0"/>
<dbReference type="NCBIfam" id="NF004160">
    <property type="entry name" value="PRK05627.1-3"/>
    <property type="match status" value="1"/>
</dbReference>
<dbReference type="NCBIfam" id="TIGR00083">
    <property type="entry name" value="ribF"/>
    <property type="match status" value="1"/>
</dbReference>
<name>R7ZZH0_9BACT</name>
<dbReference type="InterPro" id="IPR015865">
    <property type="entry name" value="Riboflavin_kinase_bac/euk"/>
</dbReference>
<evidence type="ECO:0000256" key="8">
    <source>
        <dbReference type="ARBA" id="ARBA00022741"/>
    </source>
</evidence>
<accession>R7ZZH0</accession>
<dbReference type="UniPathway" id="UPA00277">
    <property type="reaction ID" value="UER00407"/>
</dbReference>
<evidence type="ECO:0000256" key="5">
    <source>
        <dbReference type="ARBA" id="ARBA00022643"/>
    </source>
</evidence>
<protein>
    <recommendedName>
        <fullName evidence="15">Riboflavin biosynthesis protein</fullName>
    </recommendedName>
    <domain>
        <recommendedName>
            <fullName evidence="15">Riboflavin kinase</fullName>
            <ecNumber evidence="15">2.7.1.26</ecNumber>
        </recommendedName>
        <alternativeName>
            <fullName evidence="15">Flavokinase</fullName>
        </alternativeName>
    </domain>
    <domain>
        <recommendedName>
            <fullName evidence="15">FMN adenylyltransferase</fullName>
            <ecNumber evidence="15">2.7.7.2</ecNumber>
        </recommendedName>
        <alternativeName>
            <fullName evidence="15">FAD pyrophosphorylase</fullName>
        </alternativeName>
        <alternativeName>
            <fullName evidence="15">FAD synthase</fullName>
        </alternativeName>
    </domain>
</protein>
<feature type="domain" description="Riboflavin kinase" evidence="16">
    <location>
        <begin position="183"/>
        <end position="308"/>
    </location>
</feature>
<evidence type="ECO:0000313" key="17">
    <source>
        <dbReference type="EMBL" id="EON79454.1"/>
    </source>
</evidence>
<dbReference type="SUPFAM" id="SSF52374">
    <property type="entry name" value="Nucleotidylyl transferase"/>
    <property type="match status" value="1"/>
</dbReference>
<evidence type="ECO:0000256" key="2">
    <source>
        <dbReference type="ARBA" id="ARBA00004726"/>
    </source>
</evidence>
<comment type="similarity">
    <text evidence="15">Belongs to the ribF family.</text>
</comment>
<keyword evidence="18" id="KW-1185">Reference proteome</keyword>
<dbReference type="GO" id="GO:0009398">
    <property type="term" value="P:FMN biosynthetic process"/>
    <property type="evidence" value="ECO:0007669"/>
    <property type="project" value="UniProtKB-UniRule"/>
</dbReference>
<dbReference type="Pfam" id="PF06574">
    <property type="entry name" value="FAD_syn"/>
    <property type="match status" value="1"/>
</dbReference>
<dbReference type="InterPro" id="IPR023468">
    <property type="entry name" value="Riboflavin_kinase"/>
</dbReference>
<evidence type="ECO:0000256" key="9">
    <source>
        <dbReference type="ARBA" id="ARBA00022777"/>
    </source>
</evidence>